<evidence type="ECO:0000313" key="4">
    <source>
        <dbReference type="EMBL" id="KAG0715450.1"/>
    </source>
</evidence>
<reference evidence="4" key="1">
    <citation type="submission" date="2020-07" db="EMBL/GenBank/DDBJ databases">
        <title>The High-quality genome of the commercially important snow crab, Chionoecetes opilio.</title>
        <authorList>
            <person name="Jeong J.-H."/>
            <person name="Ryu S."/>
        </authorList>
    </citation>
    <scope>NUCLEOTIDE SEQUENCE</scope>
    <source>
        <strain evidence="4">MADBK_172401_WGS</strain>
        <tissue evidence="4">Digestive gland</tissue>
    </source>
</reference>
<dbReference type="PROSITE" id="PS50245">
    <property type="entry name" value="CAP_GLY_2"/>
    <property type="match status" value="1"/>
</dbReference>
<protein>
    <submittedName>
        <fullName evidence="4">Tubulin-specific chaperone B</fullName>
    </submittedName>
</protein>
<proteinExistence type="predicted"/>
<dbReference type="GO" id="GO:0005634">
    <property type="term" value="C:nucleus"/>
    <property type="evidence" value="ECO:0007669"/>
    <property type="project" value="TreeGrafter"/>
</dbReference>
<name>A0A8J4XWC8_CHIOP</name>
<dbReference type="InterPro" id="IPR036859">
    <property type="entry name" value="CAP-Gly_dom_sf"/>
</dbReference>
<dbReference type="InterPro" id="IPR000938">
    <property type="entry name" value="CAP-Gly_domain"/>
</dbReference>
<dbReference type="Proteomes" id="UP000770661">
    <property type="component" value="Unassembled WGS sequence"/>
</dbReference>
<dbReference type="SMART" id="SM01052">
    <property type="entry name" value="CAP_GLY"/>
    <property type="match status" value="1"/>
</dbReference>
<evidence type="ECO:0000259" key="3">
    <source>
        <dbReference type="PROSITE" id="PS50245"/>
    </source>
</evidence>
<comment type="caution">
    <text evidence="4">The sequence shown here is derived from an EMBL/GenBank/DDBJ whole genome shotgun (WGS) entry which is preliminary data.</text>
</comment>
<sequence>MATIAARGLRGDGAEVKCPPLQVTAGGEPTRRGEVAFVGGVHFKPGVWVGVRYDEPLGKNDGRRGADCLRKAQVRRMTAALAGHVFKAPMKYGGFTRPSCCTVGQYPPMDEEEEGEVDEM</sequence>
<dbReference type="GO" id="GO:0035371">
    <property type="term" value="C:microtubule plus-end"/>
    <property type="evidence" value="ECO:0007669"/>
    <property type="project" value="TreeGrafter"/>
</dbReference>
<feature type="domain" description="CAP-Gly" evidence="3">
    <location>
        <begin position="39"/>
        <end position="97"/>
    </location>
</feature>
<gene>
    <name evidence="4" type="primary">tbcb-1</name>
    <name evidence="4" type="ORF">GWK47_011894</name>
</gene>
<comment type="subcellular location">
    <subcellularLocation>
        <location evidence="1">Cytoplasm</location>
    </subcellularLocation>
</comment>
<dbReference type="PANTHER" id="PTHR18916:SF85">
    <property type="entry name" value="TUBULIN-FOLDING COFACTOR B"/>
    <property type="match status" value="1"/>
</dbReference>
<evidence type="ECO:0000313" key="5">
    <source>
        <dbReference type="Proteomes" id="UP000770661"/>
    </source>
</evidence>
<dbReference type="GO" id="GO:0031122">
    <property type="term" value="P:cytoplasmic microtubule organization"/>
    <property type="evidence" value="ECO:0007669"/>
    <property type="project" value="TreeGrafter"/>
</dbReference>
<keyword evidence="5" id="KW-1185">Reference proteome</keyword>
<dbReference type="PANTHER" id="PTHR18916">
    <property type="entry name" value="DYNACTIN 1-RELATED MICROTUBULE-BINDING"/>
    <property type="match status" value="1"/>
</dbReference>
<dbReference type="AlphaFoldDB" id="A0A8J4XWC8"/>
<dbReference type="SUPFAM" id="SSF74924">
    <property type="entry name" value="Cap-Gly domain"/>
    <property type="match status" value="1"/>
</dbReference>
<evidence type="ECO:0000256" key="1">
    <source>
        <dbReference type="ARBA" id="ARBA00004496"/>
    </source>
</evidence>
<dbReference type="Pfam" id="PF01302">
    <property type="entry name" value="CAP_GLY"/>
    <property type="match status" value="1"/>
</dbReference>
<dbReference type="GO" id="GO:0005938">
    <property type="term" value="C:cell cortex"/>
    <property type="evidence" value="ECO:0007669"/>
    <property type="project" value="TreeGrafter"/>
</dbReference>
<dbReference type="EMBL" id="JACEEZ010019691">
    <property type="protein sequence ID" value="KAG0715450.1"/>
    <property type="molecule type" value="Genomic_DNA"/>
</dbReference>
<accession>A0A8J4XWC8</accession>
<evidence type="ECO:0000256" key="2">
    <source>
        <dbReference type="ARBA" id="ARBA00022490"/>
    </source>
</evidence>
<dbReference type="Gene3D" id="2.30.30.190">
    <property type="entry name" value="CAP Gly-rich-like domain"/>
    <property type="match status" value="1"/>
</dbReference>
<dbReference type="GO" id="GO:0051010">
    <property type="term" value="F:microtubule plus-end binding"/>
    <property type="evidence" value="ECO:0007669"/>
    <property type="project" value="TreeGrafter"/>
</dbReference>
<organism evidence="4 5">
    <name type="scientific">Chionoecetes opilio</name>
    <name type="common">Atlantic snow crab</name>
    <name type="synonym">Cancer opilio</name>
    <dbReference type="NCBI Taxonomy" id="41210"/>
    <lineage>
        <taxon>Eukaryota</taxon>
        <taxon>Metazoa</taxon>
        <taxon>Ecdysozoa</taxon>
        <taxon>Arthropoda</taxon>
        <taxon>Crustacea</taxon>
        <taxon>Multicrustacea</taxon>
        <taxon>Malacostraca</taxon>
        <taxon>Eumalacostraca</taxon>
        <taxon>Eucarida</taxon>
        <taxon>Decapoda</taxon>
        <taxon>Pleocyemata</taxon>
        <taxon>Brachyura</taxon>
        <taxon>Eubrachyura</taxon>
        <taxon>Majoidea</taxon>
        <taxon>Majidae</taxon>
        <taxon>Chionoecetes</taxon>
    </lineage>
</organism>
<dbReference type="OrthoDB" id="5295208at2759"/>
<keyword evidence="2" id="KW-0963">Cytoplasm</keyword>